<evidence type="ECO:0000313" key="1">
    <source>
        <dbReference type="EMBL" id="QBC44437.1"/>
    </source>
</evidence>
<dbReference type="RefSeq" id="WP_130106976.1">
    <property type="nucleotide sequence ID" value="NZ_CP025781.1"/>
</dbReference>
<gene>
    <name evidence="1" type="ORF">C1H71_13460</name>
</gene>
<dbReference type="AlphaFoldDB" id="A0A7G3GAN4"/>
<dbReference type="KEGG" id="ifl:C1H71_13460"/>
<protein>
    <submittedName>
        <fullName evidence="1">Uncharacterized protein</fullName>
    </submittedName>
</protein>
<dbReference type="Proteomes" id="UP000515917">
    <property type="component" value="Chromosome"/>
</dbReference>
<sequence>MGNIDQATAYHTDDYSRIDCSAVIVQGKDGRYRLRTHAPGEKGQLGPLMESYRSGDQDDVLNLLRDWMNSKTGDNRPIIQQLRRKPD</sequence>
<proteinExistence type="predicted"/>
<accession>A0A7G3GAN4</accession>
<reference evidence="1 2" key="1">
    <citation type="submission" date="2018-01" db="EMBL/GenBank/DDBJ databases">
        <title>Genome sequence of Iodobacter sp. strain PCH194 isolated from Indian Trans-Himalaya.</title>
        <authorList>
            <person name="Kumar V."/>
            <person name="Thakur V."/>
            <person name="Kumar S."/>
            <person name="Singh D."/>
        </authorList>
    </citation>
    <scope>NUCLEOTIDE SEQUENCE [LARGE SCALE GENOMIC DNA]</scope>
    <source>
        <strain evidence="1 2">PCH194</strain>
    </source>
</reference>
<name>A0A7G3GAN4_9NEIS</name>
<evidence type="ECO:0000313" key="2">
    <source>
        <dbReference type="Proteomes" id="UP000515917"/>
    </source>
</evidence>
<keyword evidence="2" id="KW-1185">Reference proteome</keyword>
<dbReference type="EMBL" id="CP025781">
    <property type="protein sequence ID" value="QBC44437.1"/>
    <property type="molecule type" value="Genomic_DNA"/>
</dbReference>
<organism evidence="1 2">
    <name type="scientific">Iodobacter fluviatilis</name>
    <dbReference type="NCBI Taxonomy" id="537"/>
    <lineage>
        <taxon>Bacteria</taxon>
        <taxon>Pseudomonadati</taxon>
        <taxon>Pseudomonadota</taxon>
        <taxon>Betaproteobacteria</taxon>
        <taxon>Neisseriales</taxon>
        <taxon>Chitinibacteraceae</taxon>
        <taxon>Iodobacter</taxon>
    </lineage>
</organism>